<proteinExistence type="predicted"/>
<gene>
    <name evidence="2" type="ORF">UFOVP269_6</name>
    <name evidence="1" type="ORF">UFOVP98_65</name>
</gene>
<sequence length="149" mass="15366">MAITIRLKDFTQKTTPVNGDLIYMADSANNFNEVQVTVEDLIATLPGSPSEQEVQQAAFNYGADTGVADASVIAFSPAITSYTDGMPFLFTPAYTNATTTPTLNAGGGAKTIVLSNGPVQAGDLSPTMIAAGYFSSAADAFVLTTPAVS</sequence>
<evidence type="ECO:0000313" key="2">
    <source>
        <dbReference type="EMBL" id="CAB4134075.1"/>
    </source>
</evidence>
<evidence type="ECO:0000313" key="1">
    <source>
        <dbReference type="EMBL" id="CAB4127860.1"/>
    </source>
</evidence>
<organism evidence="2">
    <name type="scientific">uncultured Caudovirales phage</name>
    <dbReference type="NCBI Taxonomy" id="2100421"/>
    <lineage>
        <taxon>Viruses</taxon>
        <taxon>Duplodnaviria</taxon>
        <taxon>Heunggongvirae</taxon>
        <taxon>Uroviricota</taxon>
        <taxon>Caudoviricetes</taxon>
        <taxon>Peduoviridae</taxon>
        <taxon>Maltschvirus</taxon>
        <taxon>Maltschvirus maltsch</taxon>
    </lineage>
</organism>
<dbReference type="EMBL" id="LR796283">
    <property type="protein sequence ID" value="CAB4134075.1"/>
    <property type="molecule type" value="Genomic_DNA"/>
</dbReference>
<accession>A0A6J5LIS8</accession>
<name>A0A6J5LIS8_9CAUD</name>
<reference evidence="2" key="1">
    <citation type="submission" date="2020-04" db="EMBL/GenBank/DDBJ databases">
        <authorList>
            <person name="Chiriac C."/>
            <person name="Salcher M."/>
            <person name="Ghai R."/>
            <person name="Kavagutti S V."/>
        </authorList>
    </citation>
    <scope>NUCLEOTIDE SEQUENCE</scope>
</reference>
<protein>
    <submittedName>
        <fullName evidence="2">Uncharacterized protein</fullName>
    </submittedName>
</protein>
<dbReference type="EMBL" id="LR796217">
    <property type="protein sequence ID" value="CAB4127860.1"/>
    <property type="molecule type" value="Genomic_DNA"/>
</dbReference>